<name>A0ABS6JYU3_9BACI</name>
<gene>
    <name evidence="2" type="ORF">KS407_17710</name>
</gene>
<evidence type="ECO:0000256" key="1">
    <source>
        <dbReference type="SAM" id="MobiDB-lite"/>
    </source>
</evidence>
<protein>
    <submittedName>
        <fullName evidence="2">Uncharacterized protein</fullName>
    </submittedName>
</protein>
<evidence type="ECO:0000313" key="2">
    <source>
        <dbReference type="EMBL" id="MBU9723256.1"/>
    </source>
</evidence>
<proteinExistence type="predicted"/>
<evidence type="ECO:0000313" key="3">
    <source>
        <dbReference type="Proteomes" id="UP000790580"/>
    </source>
</evidence>
<dbReference type="RefSeq" id="WP_140355020.1">
    <property type="nucleotide sequence ID" value="NZ_JAHQCR010000074.1"/>
</dbReference>
<accession>A0ABS6JYU3</accession>
<reference evidence="2 3" key="1">
    <citation type="submission" date="2021-06" db="EMBL/GenBank/DDBJ databases">
        <title>Bacillus sp. RD4P76, an endophyte from a halophyte.</title>
        <authorList>
            <person name="Sun J.-Q."/>
        </authorList>
    </citation>
    <scope>NUCLEOTIDE SEQUENCE [LARGE SCALE GENOMIC DNA]</scope>
    <source>
        <strain evidence="2 3">JCM 17098</strain>
    </source>
</reference>
<feature type="region of interest" description="Disordered" evidence="1">
    <location>
        <begin position="45"/>
        <end position="69"/>
    </location>
</feature>
<comment type="caution">
    <text evidence="2">The sequence shown here is derived from an EMBL/GenBank/DDBJ whole genome shotgun (WGS) entry which is preliminary data.</text>
</comment>
<sequence>MKYRKEVTFLYQLEGDSPIQYQKRARDSLPRSSLVLESSSFQQKAHQNEFVNEETDKKRFVNSKKQLNN</sequence>
<dbReference type="Proteomes" id="UP000790580">
    <property type="component" value="Unassembled WGS sequence"/>
</dbReference>
<keyword evidence="3" id="KW-1185">Reference proteome</keyword>
<organism evidence="2 3">
    <name type="scientific">Evansella alkalicola</name>
    <dbReference type="NCBI Taxonomy" id="745819"/>
    <lineage>
        <taxon>Bacteria</taxon>
        <taxon>Bacillati</taxon>
        <taxon>Bacillota</taxon>
        <taxon>Bacilli</taxon>
        <taxon>Bacillales</taxon>
        <taxon>Bacillaceae</taxon>
        <taxon>Evansella</taxon>
    </lineage>
</organism>
<dbReference type="EMBL" id="JAHQCR010000074">
    <property type="protein sequence ID" value="MBU9723256.1"/>
    <property type="molecule type" value="Genomic_DNA"/>
</dbReference>